<dbReference type="HAMAP" id="MF_00917">
    <property type="entry name" value="QueE"/>
    <property type="match status" value="1"/>
</dbReference>
<dbReference type="SFLD" id="SFLDS00029">
    <property type="entry name" value="Radical_SAM"/>
    <property type="match status" value="1"/>
</dbReference>
<evidence type="ECO:0000256" key="2">
    <source>
        <dbReference type="ARBA" id="ARBA00022691"/>
    </source>
</evidence>
<keyword evidence="2 8" id="KW-0949">S-adenosyl-L-methionine</keyword>
<keyword evidence="4 8" id="KW-0460">Magnesium</keyword>
<comment type="cofactor">
    <cofactor evidence="8">
        <name>Mg(2+)</name>
        <dbReference type="ChEBI" id="CHEBI:18420"/>
    </cofactor>
</comment>
<organism evidence="10 11">
    <name type="scientific">Methanococcoides cohabitans</name>
    <dbReference type="NCBI Taxonomy" id="3136559"/>
    <lineage>
        <taxon>Archaea</taxon>
        <taxon>Methanobacteriati</taxon>
        <taxon>Methanobacteriota</taxon>
        <taxon>Stenosarchaea group</taxon>
        <taxon>Methanomicrobia</taxon>
        <taxon>Methanosarcinales</taxon>
        <taxon>Methanosarcinaceae</taxon>
        <taxon>Methanococcoides</taxon>
    </lineage>
</organism>
<dbReference type="Gene3D" id="3.20.20.70">
    <property type="entry name" value="Aldolase class I"/>
    <property type="match status" value="1"/>
</dbReference>
<feature type="binding site" evidence="8">
    <location>
        <position position="36"/>
    </location>
    <ligand>
        <name>[4Fe-4S] cluster</name>
        <dbReference type="ChEBI" id="CHEBI:49883"/>
        <note>4Fe-4S-S-AdoMet</note>
    </ligand>
</feature>
<keyword evidence="6 8" id="KW-0411">Iron-sulfur</keyword>
<comment type="catalytic activity">
    <reaction evidence="8">
        <text>6-carboxy-5,6,7,8-tetrahydropterin + H(+) = 7-carboxy-7-carbaguanine + NH4(+)</text>
        <dbReference type="Rhea" id="RHEA:27974"/>
        <dbReference type="ChEBI" id="CHEBI:15378"/>
        <dbReference type="ChEBI" id="CHEBI:28938"/>
        <dbReference type="ChEBI" id="CHEBI:61032"/>
        <dbReference type="ChEBI" id="CHEBI:61036"/>
        <dbReference type="EC" id="4.3.99.3"/>
    </reaction>
</comment>
<feature type="binding site" evidence="8">
    <location>
        <position position="39"/>
    </location>
    <ligand>
        <name>[4Fe-4S] cluster</name>
        <dbReference type="ChEBI" id="CHEBI:49883"/>
        <note>4Fe-4S-S-AdoMet</note>
    </ligand>
</feature>
<comment type="subunit">
    <text evidence="8">Homodimer.</text>
</comment>
<feature type="binding site" evidence="8">
    <location>
        <position position="28"/>
    </location>
    <ligand>
        <name>substrate</name>
    </ligand>
</feature>
<dbReference type="PANTHER" id="PTHR42836">
    <property type="entry name" value="7-CARBOXY-7-DEAZAGUANINE SYNTHASE"/>
    <property type="match status" value="1"/>
</dbReference>
<feature type="binding site" evidence="8">
    <location>
        <position position="41"/>
    </location>
    <ligand>
        <name>Mg(2+)</name>
        <dbReference type="ChEBI" id="CHEBI:18420"/>
    </ligand>
</feature>
<feature type="binding site" evidence="8">
    <location>
        <position position="88"/>
    </location>
    <ligand>
        <name>substrate</name>
    </ligand>
</feature>
<comment type="function">
    <text evidence="8">Catalyzes the complex heterocyclic radical-mediated conversion of 6-carboxy-5,6,7,8-tetrahydropterin (CPH4) to 7-carboxy-7-deazaguanine (CDG), a step common to the biosynthetic pathways of all 7-deazapurine-containing compounds.</text>
</comment>
<keyword evidence="7 8" id="KW-0456">Lyase</keyword>
<dbReference type="InterPro" id="IPR007197">
    <property type="entry name" value="rSAM"/>
</dbReference>
<dbReference type="InterPro" id="IPR013785">
    <property type="entry name" value="Aldolase_TIM"/>
</dbReference>
<evidence type="ECO:0000256" key="4">
    <source>
        <dbReference type="ARBA" id="ARBA00022842"/>
    </source>
</evidence>
<comment type="pathway">
    <text evidence="8">Purine metabolism; 7-cyano-7-deazaguanine biosynthesis.</text>
</comment>
<gene>
    <name evidence="8" type="primary">queE</name>
    <name evidence="10" type="ORF">WOA13_06715</name>
</gene>
<dbReference type="EC" id="4.3.99.3" evidence="8"/>
<comment type="similarity">
    <text evidence="8">Belongs to the radical SAM superfamily. 7-carboxy-7-deazaguanine synthase family.</text>
</comment>
<evidence type="ECO:0000256" key="7">
    <source>
        <dbReference type="ARBA" id="ARBA00023239"/>
    </source>
</evidence>
<dbReference type="SUPFAM" id="SSF102114">
    <property type="entry name" value="Radical SAM enzymes"/>
    <property type="match status" value="1"/>
</dbReference>
<feature type="binding site" evidence="8">
    <location>
        <begin position="38"/>
        <end position="40"/>
    </location>
    <ligand>
        <name>S-adenosyl-L-methionine</name>
        <dbReference type="ChEBI" id="CHEBI:59789"/>
    </ligand>
</feature>
<keyword evidence="3 8" id="KW-0479">Metal-binding</keyword>
<keyword evidence="11" id="KW-1185">Reference proteome</keyword>
<keyword evidence="1 8" id="KW-0004">4Fe-4S</keyword>
<evidence type="ECO:0000256" key="6">
    <source>
        <dbReference type="ARBA" id="ARBA00023014"/>
    </source>
</evidence>
<evidence type="ECO:0000256" key="1">
    <source>
        <dbReference type="ARBA" id="ARBA00022485"/>
    </source>
</evidence>
<dbReference type="InterPro" id="IPR058240">
    <property type="entry name" value="rSAM_sf"/>
</dbReference>
<evidence type="ECO:0000259" key="9">
    <source>
        <dbReference type="PROSITE" id="PS51918"/>
    </source>
</evidence>
<proteinExistence type="inferred from homology"/>
<evidence type="ECO:0000313" key="10">
    <source>
        <dbReference type="EMBL" id="MEL4305518.1"/>
    </source>
</evidence>
<sequence>MMQVPVSEIFCSVQGEGPHVGVRQAFVRFVGCNLNCSYCDTNVQKPAFCKFEEVPGTNVFQELANPLGVEAVSELLNSYENVHSISLTGGEPLLEADFIGEMDVLRPLYLESNMTLPDMAKKIRGKISYVSGDVKLIDEFEGENFESHLERTFECFRVLRNTKDRECFSKLVITKDTSSDDVLGVVDAIAGYVSCVVLQPVTQKHLAPEIDVMLKLQNDLLDSIDTLIIPQTHKMWGCL</sequence>
<comment type="caution">
    <text evidence="8">Lacks conserved residue(s) required for the propagation of feature annotation.</text>
</comment>
<evidence type="ECO:0000256" key="5">
    <source>
        <dbReference type="ARBA" id="ARBA00023004"/>
    </source>
</evidence>
<evidence type="ECO:0000256" key="8">
    <source>
        <dbReference type="HAMAP-Rule" id="MF_00917"/>
    </source>
</evidence>
<dbReference type="PROSITE" id="PS51918">
    <property type="entry name" value="RADICAL_SAM"/>
    <property type="match status" value="1"/>
</dbReference>
<comment type="caution">
    <text evidence="10">The sequence shown here is derived from an EMBL/GenBank/DDBJ whole genome shotgun (WGS) entry which is preliminary data.</text>
</comment>
<dbReference type="EMBL" id="JBCAUS010000003">
    <property type="protein sequence ID" value="MEL4305518.1"/>
    <property type="molecule type" value="Genomic_DNA"/>
</dbReference>
<evidence type="ECO:0000256" key="3">
    <source>
        <dbReference type="ARBA" id="ARBA00022723"/>
    </source>
</evidence>
<protein>
    <recommendedName>
        <fullName evidence="8">7-carboxy-7-deazaguanine synthase</fullName>
        <shortName evidence="8">CDG synthase</shortName>
        <ecNumber evidence="8">4.3.99.3</ecNumber>
    </recommendedName>
    <alternativeName>
        <fullName evidence="8">Archaeosine biosynthesis protein QueE</fullName>
    </alternativeName>
</protein>
<name>A0ABU9KUS0_9EURY</name>
<accession>A0ABU9KUS0</accession>
<comment type="cofactor">
    <cofactor evidence="8">
        <name>[4Fe-4S] cluster</name>
        <dbReference type="ChEBI" id="CHEBI:49883"/>
    </cofactor>
    <text evidence="8">Binds 1 [4Fe-4S] cluster. The cluster is coordinated with 3 cysteines and an exchangeable S-adenosyl-L-methionine.</text>
</comment>
<feature type="binding site" evidence="8">
    <location>
        <position position="90"/>
    </location>
    <ligand>
        <name>S-adenosyl-L-methionine</name>
        <dbReference type="ChEBI" id="CHEBI:59789"/>
    </ligand>
</feature>
<keyword evidence="5 8" id="KW-0408">Iron</keyword>
<evidence type="ECO:0000313" key="11">
    <source>
        <dbReference type="Proteomes" id="UP001396646"/>
    </source>
</evidence>
<dbReference type="RefSeq" id="WP_342127168.1">
    <property type="nucleotide sequence ID" value="NZ_JBCAUS010000003.1"/>
</dbReference>
<dbReference type="InterPro" id="IPR024924">
    <property type="entry name" value="7-CO-7-deazaguanine_synth-like"/>
</dbReference>
<reference evidence="10 11" key="1">
    <citation type="submission" date="2024-04" db="EMBL/GenBank/DDBJ databases">
        <title>Methanococcoides sp. LMO-2.</title>
        <authorList>
            <person name="Liang L."/>
        </authorList>
    </citation>
    <scope>NUCLEOTIDE SEQUENCE [LARGE SCALE GENOMIC DNA]</scope>
    <source>
        <strain evidence="10 11">LMO-2</strain>
    </source>
</reference>
<feature type="binding site" evidence="8">
    <location>
        <begin position="13"/>
        <end position="15"/>
    </location>
    <ligand>
        <name>substrate</name>
    </ligand>
</feature>
<feature type="domain" description="Radical SAM core" evidence="9">
    <location>
        <begin position="19"/>
        <end position="239"/>
    </location>
</feature>
<comment type="cofactor">
    <cofactor evidence="8">
        <name>S-adenosyl-L-methionine</name>
        <dbReference type="ChEBI" id="CHEBI:59789"/>
    </cofactor>
    <text evidence="8">Binds 1 S-adenosyl-L-methionine per subunit.</text>
</comment>
<dbReference type="Proteomes" id="UP001396646">
    <property type="component" value="Unassembled WGS sequence"/>
</dbReference>
<feature type="binding site" evidence="8">
    <location>
        <position position="32"/>
    </location>
    <ligand>
        <name>[4Fe-4S] cluster</name>
        <dbReference type="ChEBI" id="CHEBI:49883"/>
        <note>4Fe-4S-S-AdoMet</note>
    </ligand>
</feature>
<dbReference type="PANTHER" id="PTHR42836:SF1">
    <property type="entry name" value="7-CARBOXY-7-DEAZAGUANINE SYNTHASE"/>
    <property type="match status" value="1"/>
</dbReference>
<dbReference type="Pfam" id="PF04055">
    <property type="entry name" value="Radical_SAM"/>
    <property type="match status" value="1"/>
</dbReference>